<comment type="caution">
    <text evidence="7">Lacks conserved residue(s) required for the propagation of feature annotation.</text>
</comment>
<dbReference type="InterPro" id="IPR025777">
    <property type="entry name" value="GMPS_ATP_PPase_dom"/>
</dbReference>
<dbReference type="EMBL" id="VSRL01000358">
    <property type="protein sequence ID" value="NKE63455.1"/>
    <property type="molecule type" value="Genomic_DNA"/>
</dbReference>
<dbReference type="EC" id="2.7.13.3" evidence="2"/>
<evidence type="ECO:0000256" key="5">
    <source>
        <dbReference type="ARBA" id="ARBA00022962"/>
    </source>
</evidence>
<feature type="non-terminal residue" evidence="10">
    <location>
        <position position="1"/>
    </location>
</feature>
<evidence type="ECO:0000256" key="4">
    <source>
        <dbReference type="ARBA" id="ARBA00022777"/>
    </source>
</evidence>
<keyword evidence="4" id="KW-0808">Transferase</keyword>
<comment type="catalytic activity">
    <reaction evidence="1">
        <text>ATP + protein L-histidine = ADP + protein N-phospho-L-histidine.</text>
        <dbReference type="EC" id="2.7.13.3"/>
    </reaction>
</comment>
<keyword evidence="3" id="KW-0597">Phosphoprotein</keyword>
<evidence type="ECO:0000256" key="1">
    <source>
        <dbReference type="ARBA" id="ARBA00000085"/>
    </source>
</evidence>
<protein>
    <recommendedName>
        <fullName evidence="2">histidine kinase</fullName>
        <ecNumber evidence="2">2.7.13.3</ecNumber>
    </recommendedName>
</protein>
<name>A0ABX1FXD2_9PSEU</name>
<keyword evidence="5" id="KW-0315">Glutamine amidotransferase</keyword>
<dbReference type="Gene3D" id="3.30.565.10">
    <property type="entry name" value="Histidine kinase-like ATPase, C-terminal domain"/>
    <property type="match status" value="1"/>
</dbReference>
<feature type="domain" description="Histidine kinase" evidence="8">
    <location>
        <begin position="57"/>
        <end position="165"/>
    </location>
</feature>
<dbReference type="RefSeq" id="WP_246293067.1">
    <property type="nucleotide sequence ID" value="NZ_VSRL01000358.1"/>
</dbReference>
<keyword evidence="11" id="KW-1185">Reference proteome</keyword>
<dbReference type="PRINTS" id="PR00344">
    <property type="entry name" value="BCTRLSENSOR"/>
</dbReference>
<feature type="domain" description="GMPS ATP-PPase" evidence="9">
    <location>
        <begin position="1"/>
        <end position="36"/>
    </location>
</feature>
<dbReference type="InterPro" id="IPR004358">
    <property type="entry name" value="Sig_transdc_His_kin-like_C"/>
</dbReference>
<evidence type="ECO:0000256" key="7">
    <source>
        <dbReference type="PROSITE-ProRule" id="PRU00886"/>
    </source>
</evidence>
<dbReference type="InterPro" id="IPR005467">
    <property type="entry name" value="His_kinase_dom"/>
</dbReference>
<dbReference type="PANTHER" id="PTHR43547">
    <property type="entry name" value="TWO-COMPONENT HISTIDINE KINASE"/>
    <property type="match status" value="1"/>
</dbReference>
<evidence type="ECO:0000313" key="10">
    <source>
        <dbReference type="EMBL" id="NKE63455.1"/>
    </source>
</evidence>
<dbReference type="InterPro" id="IPR036890">
    <property type="entry name" value="HATPase_C_sf"/>
</dbReference>
<evidence type="ECO:0000256" key="3">
    <source>
        <dbReference type="ARBA" id="ARBA00022553"/>
    </source>
</evidence>
<dbReference type="Pfam" id="PF02518">
    <property type="entry name" value="HATPase_c"/>
    <property type="match status" value="1"/>
</dbReference>
<gene>
    <name evidence="10" type="ORF">FXN61_44745</name>
</gene>
<dbReference type="PROSITE" id="PS50109">
    <property type="entry name" value="HIS_KIN"/>
    <property type="match status" value="1"/>
</dbReference>
<evidence type="ECO:0000256" key="6">
    <source>
        <dbReference type="ARBA" id="ARBA00023012"/>
    </source>
</evidence>
<evidence type="ECO:0000313" key="11">
    <source>
        <dbReference type="Proteomes" id="UP001515943"/>
    </source>
</evidence>
<keyword evidence="7" id="KW-0067">ATP-binding</keyword>
<accession>A0ABX1FXD2</accession>
<keyword evidence="6" id="KW-0902">Two-component regulatory system</keyword>
<dbReference type="PANTHER" id="PTHR43547:SF2">
    <property type="entry name" value="HYBRID SIGNAL TRANSDUCTION HISTIDINE KINASE C"/>
    <property type="match status" value="1"/>
</dbReference>
<dbReference type="Gene3D" id="3.40.50.620">
    <property type="entry name" value="HUPs"/>
    <property type="match status" value="1"/>
</dbReference>
<dbReference type="SUPFAM" id="SSF55874">
    <property type="entry name" value="ATPase domain of HSP90 chaperone/DNA topoisomerase II/histidine kinase"/>
    <property type="match status" value="1"/>
</dbReference>
<comment type="caution">
    <text evidence="10">The sequence shown here is derived from an EMBL/GenBank/DDBJ whole genome shotgun (WGS) entry which is preliminary data.</text>
</comment>
<dbReference type="PROSITE" id="PS51553">
    <property type="entry name" value="GMPS_ATP_PPASE"/>
    <property type="match status" value="1"/>
</dbReference>
<keyword evidence="7" id="KW-0658">Purine biosynthesis</keyword>
<evidence type="ECO:0000256" key="2">
    <source>
        <dbReference type="ARBA" id="ARBA00012438"/>
    </source>
</evidence>
<evidence type="ECO:0000259" key="8">
    <source>
        <dbReference type="PROSITE" id="PS50109"/>
    </source>
</evidence>
<keyword evidence="7" id="KW-0332">GMP biosynthesis</keyword>
<keyword evidence="7" id="KW-0547">Nucleotide-binding</keyword>
<dbReference type="Proteomes" id="UP001515943">
    <property type="component" value="Unassembled WGS sequence"/>
</dbReference>
<keyword evidence="4" id="KW-0418">Kinase</keyword>
<evidence type="ECO:0000259" key="9">
    <source>
        <dbReference type="PROSITE" id="PS51553"/>
    </source>
</evidence>
<dbReference type="SUPFAM" id="SSF52402">
    <property type="entry name" value="Adenine nucleotide alpha hydrolases-like"/>
    <property type="match status" value="1"/>
</dbReference>
<dbReference type="CDD" id="cd00075">
    <property type="entry name" value="HATPase"/>
    <property type="match status" value="1"/>
</dbReference>
<organism evidence="10 11">
    <name type="scientific">Lentzea indica</name>
    <dbReference type="NCBI Taxonomy" id="2604800"/>
    <lineage>
        <taxon>Bacteria</taxon>
        <taxon>Bacillati</taxon>
        <taxon>Actinomycetota</taxon>
        <taxon>Actinomycetes</taxon>
        <taxon>Pseudonocardiales</taxon>
        <taxon>Pseudonocardiaceae</taxon>
        <taxon>Lentzea</taxon>
    </lineage>
</organism>
<dbReference type="SMART" id="SM00387">
    <property type="entry name" value="HATPase_c"/>
    <property type="match status" value="1"/>
</dbReference>
<reference evidence="10 11" key="1">
    <citation type="submission" date="2019-08" db="EMBL/GenBank/DDBJ databases">
        <title>Lentzea from Indian Himalayas.</title>
        <authorList>
            <person name="Mandal S."/>
            <person name="Mallick Gupta A."/>
            <person name="Maiti P.K."/>
            <person name="Sarkar J."/>
            <person name="Mandal S."/>
        </authorList>
    </citation>
    <scope>NUCLEOTIDE SEQUENCE [LARGE SCALE GENOMIC DNA]</scope>
    <source>
        <strain evidence="10 11">PSKA42</strain>
    </source>
</reference>
<dbReference type="InterPro" id="IPR014729">
    <property type="entry name" value="Rossmann-like_a/b/a_fold"/>
</dbReference>
<proteinExistence type="predicted"/>
<sequence length="169" mass="18659">PDDLQFELVEPLRALFKDEVRRVGTELGLPETICLRARRWLDQVELLAPAALSARLDRRRLDVVVANLVGNALRHGAPPVRVRVSATTEHLRIEVTDSGPGLPKKVLPHVFDRFYKADAARARTPGSGLGLAIAVENAKLHGGGLTAENRVEGGARFVLWLPRKEAERR</sequence>
<dbReference type="InterPro" id="IPR003594">
    <property type="entry name" value="HATPase_dom"/>
</dbReference>